<dbReference type="PANTHER" id="PTHR30012:SF0">
    <property type="entry name" value="TYPE II SECRETION SYSTEM PROTEIN F-RELATED"/>
    <property type="match status" value="1"/>
</dbReference>
<dbReference type="Pfam" id="PF00482">
    <property type="entry name" value="T2SSF"/>
    <property type="match status" value="2"/>
</dbReference>
<evidence type="ECO:0000313" key="15">
    <source>
        <dbReference type="Proteomes" id="UP000197153"/>
    </source>
</evidence>
<feature type="transmembrane region" description="Helical" evidence="12">
    <location>
        <begin position="366"/>
        <end position="393"/>
    </location>
</feature>
<dbReference type="GO" id="GO:0005886">
    <property type="term" value="C:plasma membrane"/>
    <property type="evidence" value="ECO:0007669"/>
    <property type="project" value="UniProtKB-SubCell"/>
</dbReference>
<dbReference type="InterPro" id="IPR018076">
    <property type="entry name" value="T2SS_GspF_dom"/>
</dbReference>
<feature type="transmembrane region" description="Helical" evidence="12">
    <location>
        <begin position="218"/>
        <end position="237"/>
    </location>
</feature>
<dbReference type="GO" id="GO:0015628">
    <property type="term" value="P:protein secretion by the type II secretion system"/>
    <property type="evidence" value="ECO:0007669"/>
    <property type="project" value="TreeGrafter"/>
</dbReference>
<evidence type="ECO:0000256" key="3">
    <source>
        <dbReference type="ARBA" id="ARBA00005745"/>
    </source>
</evidence>
<feature type="domain" description="Type II secretion system protein GspF" evidence="13">
    <location>
        <begin position="65"/>
        <end position="188"/>
    </location>
</feature>
<dbReference type="PROSITE" id="PS00874">
    <property type="entry name" value="T2SP_F"/>
    <property type="match status" value="1"/>
</dbReference>
<evidence type="ECO:0000256" key="1">
    <source>
        <dbReference type="ARBA" id="ARBA00002684"/>
    </source>
</evidence>
<dbReference type="AlphaFoldDB" id="A0A248K0W2"/>
<dbReference type="InterPro" id="IPR001992">
    <property type="entry name" value="T2SS_GspF/T4SS_PilC_CS"/>
</dbReference>
<feature type="domain" description="Type II secretion system protein GspF" evidence="13">
    <location>
        <begin position="270"/>
        <end position="389"/>
    </location>
</feature>
<dbReference type="PRINTS" id="PR00812">
    <property type="entry name" value="BCTERIALGSPF"/>
</dbReference>
<evidence type="ECO:0000313" key="14">
    <source>
        <dbReference type="EMBL" id="ASG24371.1"/>
    </source>
</evidence>
<comment type="subcellular location">
    <subcellularLocation>
        <location evidence="2 11">Cell inner membrane</location>
        <topology evidence="2 11">Multi-pass membrane protein</topology>
    </subcellularLocation>
</comment>
<protein>
    <recommendedName>
        <fullName evidence="10">General secretion pathway protein F</fullName>
    </recommendedName>
</protein>
<evidence type="ECO:0000259" key="13">
    <source>
        <dbReference type="Pfam" id="PF00482"/>
    </source>
</evidence>
<keyword evidence="15" id="KW-1185">Reference proteome</keyword>
<gene>
    <name evidence="14" type="ORF">Y958_26150</name>
</gene>
<evidence type="ECO:0000256" key="11">
    <source>
        <dbReference type="RuleBase" id="RU003923"/>
    </source>
</evidence>
<evidence type="ECO:0000256" key="10">
    <source>
        <dbReference type="ARBA" id="ARBA00030750"/>
    </source>
</evidence>
<dbReference type="InterPro" id="IPR042094">
    <property type="entry name" value="T2SS_GspF_sf"/>
</dbReference>
<dbReference type="KEGG" id="nao:Y958_26150"/>
<dbReference type="EMBL" id="CP022112">
    <property type="protein sequence ID" value="ASG24371.1"/>
    <property type="molecule type" value="Genomic_DNA"/>
</dbReference>
<evidence type="ECO:0000256" key="4">
    <source>
        <dbReference type="ARBA" id="ARBA00022448"/>
    </source>
</evidence>
<keyword evidence="4 11" id="KW-0813">Transport</keyword>
<dbReference type="Gene3D" id="1.20.81.30">
    <property type="entry name" value="Type II secretion system (T2SS), domain F"/>
    <property type="match status" value="2"/>
</dbReference>
<proteinExistence type="inferred from homology"/>
<organism evidence="14 15">
    <name type="scientific">Nitrospirillum viridazoti CBAmc</name>
    <dbReference type="NCBI Taxonomy" id="1441467"/>
    <lineage>
        <taxon>Bacteria</taxon>
        <taxon>Pseudomonadati</taxon>
        <taxon>Pseudomonadota</taxon>
        <taxon>Alphaproteobacteria</taxon>
        <taxon>Rhodospirillales</taxon>
        <taxon>Azospirillaceae</taxon>
        <taxon>Nitrospirillum</taxon>
        <taxon>Nitrospirillum viridazoti</taxon>
    </lineage>
</organism>
<evidence type="ECO:0000256" key="5">
    <source>
        <dbReference type="ARBA" id="ARBA00022475"/>
    </source>
</evidence>
<reference evidence="14 15" key="1">
    <citation type="submission" date="2017-06" db="EMBL/GenBank/DDBJ databases">
        <title>Complete genome sequence of Nitrospirillum amazonense strain CBAmC, an endophytic nitrogen-fixing and plant growth-promoting bacterium, isolated from sugarcane.</title>
        <authorList>
            <person name="Schwab S."/>
            <person name="dos Santos Teixeira K.R."/>
            <person name="Simoes Araujo J.L."/>
            <person name="Soares Vidal M."/>
            <person name="Borges de Freitas H.R."/>
            <person name="Rivello Crivelaro A.L."/>
            <person name="Bueno de Camargo Nunes A."/>
            <person name="dos Santos C.M."/>
            <person name="Palmeira da Silva Rosa D."/>
            <person name="da Silva Padilha D."/>
            <person name="da Silva E."/>
            <person name="Araujo Terra L."/>
            <person name="Soares Mendes V."/>
            <person name="Farinelli L."/>
            <person name="Magalhaes Cruz L."/>
            <person name="Baldani J.I."/>
        </authorList>
    </citation>
    <scope>NUCLEOTIDE SEQUENCE [LARGE SCALE GENOMIC DNA]</scope>
    <source>
        <strain evidence="14 15">CBAmC</strain>
    </source>
</reference>
<dbReference type="Proteomes" id="UP000197153">
    <property type="component" value="Chromosome 3"/>
</dbReference>
<feature type="transmembrane region" description="Helical" evidence="12">
    <location>
        <begin position="164"/>
        <end position="187"/>
    </location>
</feature>
<keyword evidence="6" id="KW-0997">Cell inner membrane</keyword>
<name>A0A248K0W2_9PROT</name>
<evidence type="ECO:0000256" key="9">
    <source>
        <dbReference type="ARBA" id="ARBA00023136"/>
    </source>
</evidence>
<comment type="similarity">
    <text evidence="3 11">Belongs to the GSP F family.</text>
</comment>
<dbReference type="InterPro" id="IPR003004">
    <property type="entry name" value="GspF/PilC"/>
</dbReference>
<evidence type="ECO:0000256" key="2">
    <source>
        <dbReference type="ARBA" id="ARBA00004429"/>
    </source>
</evidence>
<dbReference type="PANTHER" id="PTHR30012">
    <property type="entry name" value="GENERAL SECRETION PATHWAY PROTEIN"/>
    <property type="match status" value="1"/>
</dbReference>
<keyword evidence="9 12" id="KW-0472">Membrane</keyword>
<evidence type="ECO:0000256" key="12">
    <source>
        <dbReference type="SAM" id="Phobius"/>
    </source>
</evidence>
<sequence length="400" mass="42638">MPRYMYSAVSMEGRRSRGGLDADSEAAAIDQLLQRGLRPISVETEGVSRWWRRAPGLMRAERLSFIRDLANLVSAGIALEPALGLVADQMERPAAGTLVADLRQRVRAGENLARALERYPKVFPLEFVGLVGAGEQSGSLAAALEHLAVLEADRAQFRQRLISAMIYPALIALLTLAALALMTGYVLPQFQDLFAGSKAKLPTATLAVLSVGDFMGHYGPGVLAVVAIALLGLLRLYRRAEVRLRIDRIALVATGPFGRLLRDAQLTLYTRTLASLLAGGVPLASALATAGGCMANRALADAADRVRIAVRGGQGLSRAFGNEPLFPTRLVRLIALAEQTASLPQALLDLSKALERERTASLDRALSLLTPTLTLILGGMVGTIFAALISGIMSLNDIAI</sequence>
<keyword evidence="5" id="KW-1003">Cell membrane</keyword>
<comment type="function">
    <text evidence="1">Component of the type II secretion system inner membrane complex required for the energy-dependent secretion of extracellular factors such as proteases and toxins from the periplasm.</text>
</comment>
<evidence type="ECO:0000256" key="6">
    <source>
        <dbReference type="ARBA" id="ARBA00022519"/>
    </source>
</evidence>
<keyword evidence="8 12" id="KW-1133">Transmembrane helix</keyword>
<evidence type="ECO:0000256" key="8">
    <source>
        <dbReference type="ARBA" id="ARBA00022989"/>
    </source>
</evidence>
<accession>A0A248K0W2</accession>
<dbReference type="RefSeq" id="WP_145727855.1">
    <property type="nucleotide sequence ID" value="NZ_CP022112.1"/>
</dbReference>
<evidence type="ECO:0000256" key="7">
    <source>
        <dbReference type="ARBA" id="ARBA00022692"/>
    </source>
</evidence>
<keyword evidence="7 11" id="KW-0812">Transmembrane</keyword>
<dbReference type="FunFam" id="1.20.81.30:FF:000001">
    <property type="entry name" value="Type II secretion system protein F"/>
    <property type="match status" value="1"/>
</dbReference>